<dbReference type="Proteomes" id="UP001190926">
    <property type="component" value="Unassembled WGS sequence"/>
</dbReference>
<reference evidence="2 3" key="1">
    <citation type="journal article" date="2021" name="Nat. Commun.">
        <title>Incipient diploidization of the medicinal plant Perilla within 10,000 years.</title>
        <authorList>
            <person name="Zhang Y."/>
            <person name="Shen Q."/>
            <person name="Leng L."/>
            <person name="Zhang D."/>
            <person name="Chen S."/>
            <person name="Shi Y."/>
            <person name="Ning Z."/>
            <person name="Chen S."/>
        </authorList>
    </citation>
    <scope>NUCLEOTIDE SEQUENCE [LARGE SCALE GENOMIC DNA]</scope>
    <source>
        <strain evidence="3">cv. PC099</strain>
    </source>
</reference>
<protein>
    <submittedName>
        <fullName evidence="2">Uncharacterized protein</fullName>
    </submittedName>
</protein>
<evidence type="ECO:0000313" key="2">
    <source>
        <dbReference type="EMBL" id="KAH6836219.1"/>
    </source>
</evidence>
<gene>
    <name evidence="2" type="ORF">C2S53_001256</name>
</gene>
<accession>A0AAD4JLU9</accession>
<evidence type="ECO:0000256" key="1">
    <source>
        <dbReference type="SAM" id="MobiDB-lite"/>
    </source>
</evidence>
<name>A0AAD4JLU9_PERFH</name>
<proteinExistence type="predicted"/>
<feature type="compositionally biased region" description="Basic and acidic residues" evidence="1">
    <location>
        <begin position="89"/>
        <end position="123"/>
    </location>
</feature>
<feature type="region of interest" description="Disordered" evidence="1">
    <location>
        <begin position="1"/>
        <end position="123"/>
    </location>
</feature>
<keyword evidence="3" id="KW-1185">Reference proteome</keyword>
<organism evidence="2 3">
    <name type="scientific">Perilla frutescens var. hirtella</name>
    <name type="common">Perilla citriodora</name>
    <name type="synonym">Perilla setoyensis</name>
    <dbReference type="NCBI Taxonomy" id="608512"/>
    <lineage>
        <taxon>Eukaryota</taxon>
        <taxon>Viridiplantae</taxon>
        <taxon>Streptophyta</taxon>
        <taxon>Embryophyta</taxon>
        <taxon>Tracheophyta</taxon>
        <taxon>Spermatophyta</taxon>
        <taxon>Magnoliopsida</taxon>
        <taxon>eudicotyledons</taxon>
        <taxon>Gunneridae</taxon>
        <taxon>Pentapetalae</taxon>
        <taxon>asterids</taxon>
        <taxon>lamiids</taxon>
        <taxon>Lamiales</taxon>
        <taxon>Lamiaceae</taxon>
        <taxon>Nepetoideae</taxon>
        <taxon>Elsholtzieae</taxon>
        <taxon>Perilla</taxon>
    </lineage>
</organism>
<evidence type="ECO:0000313" key="3">
    <source>
        <dbReference type="Proteomes" id="UP001190926"/>
    </source>
</evidence>
<dbReference type="AlphaFoldDB" id="A0AAD4JLU9"/>
<comment type="caution">
    <text evidence="2">The sequence shown here is derived from an EMBL/GenBank/DDBJ whole genome shotgun (WGS) entry which is preliminary data.</text>
</comment>
<sequence>MPPTEGGDTRTVAARHHRMPQCWRTLPRRRRRKVPPPNVTQKPPEIRHRQPLQPGADRTTMKGTRAARTCNNEKSYRAKEGMSGSRAKGNNEKGDRAKKGRLDSGAKETKLKQPEREDRKRSQ</sequence>
<dbReference type="EMBL" id="SDAM02000021">
    <property type="protein sequence ID" value="KAH6836219.1"/>
    <property type="molecule type" value="Genomic_DNA"/>
</dbReference>